<keyword evidence="2" id="KW-1185">Reference proteome</keyword>
<sequence>MADEFHGPIGGRIVIPAPHYEPGMTMNFHFGGLAFTDSVLNDIINLCKTKRLWSPGAGVYPSRPSLSAETPISWIALTSGIIDRLELPSRNDPRVDTLKLVRDWLCDGSDGRWVIILDNTDNVELFSPKRNRRDDSEDVPASLATLLPQSHHGSSLITSRSKGAAMGLVGSYKSRKFMLWTEAKLYMR</sequence>
<protein>
    <submittedName>
        <fullName evidence="1">Uncharacterized protein</fullName>
    </submittedName>
</protein>
<proteinExistence type="predicted"/>
<dbReference type="InterPro" id="IPR027417">
    <property type="entry name" value="P-loop_NTPase"/>
</dbReference>
<gene>
    <name evidence="1" type="ORF">CC78DRAFT_578706</name>
</gene>
<dbReference type="OrthoDB" id="20872at2759"/>
<dbReference type="AlphaFoldDB" id="A0A9P4KGR3"/>
<dbReference type="Gene3D" id="3.40.50.300">
    <property type="entry name" value="P-loop containing nucleotide triphosphate hydrolases"/>
    <property type="match status" value="1"/>
</dbReference>
<dbReference type="Proteomes" id="UP000800093">
    <property type="component" value="Unassembled WGS sequence"/>
</dbReference>
<organism evidence="1 2">
    <name type="scientific">Lojkania enalia</name>
    <dbReference type="NCBI Taxonomy" id="147567"/>
    <lineage>
        <taxon>Eukaryota</taxon>
        <taxon>Fungi</taxon>
        <taxon>Dikarya</taxon>
        <taxon>Ascomycota</taxon>
        <taxon>Pezizomycotina</taxon>
        <taxon>Dothideomycetes</taxon>
        <taxon>Pleosporomycetidae</taxon>
        <taxon>Pleosporales</taxon>
        <taxon>Pleosporales incertae sedis</taxon>
        <taxon>Lojkania</taxon>
    </lineage>
</organism>
<dbReference type="EMBL" id="ML986601">
    <property type="protein sequence ID" value="KAF2266125.1"/>
    <property type="molecule type" value="Genomic_DNA"/>
</dbReference>
<accession>A0A9P4KGR3</accession>
<comment type="caution">
    <text evidence="1">The sequence shown here is derived from an EMBL/GenBank/DDBJ whole genome shotgun (WGS) entry which is preliminary data.</text>
</comment>
<reference evidence="2" key="1">
    <citation type="journal article" date="2020" name="Stud. Mycol.">
        <title>101 Dothideomycetes genomes: A test case for predicting lifestyles and emergence of pathogens.</title>
        <authorList>
            <person name="Haridas S."/>
            <person name="Albert R."/>
            <person name="Binder M."/>
            <person name="Bloem J."/>
            <person name="LaButti K."/>
            <person name="Salamov A."/>
            <person name="Andreopoulos B."/>
            <person name="Baker S."/>
            <person name="Barry K."/>
            <person name="Bills G."/>
            <person name="Bluhm B."/>
            <person name="Cannon C."/>
            <person name="Castanera R."/>
            <person name="Culley D."/>
            <person name="Daum C."/>
            <person name="Ezra D."/>
            <person name="Gonzalez J."/>
            <person name="Henrissat B."/>
            <person name="Kuo A."/>
            <person name="Liang C."/>
            <person name="Lipzen A."/>
            <person name="Lutzoni F."/>
            <person name="Magnuson J."/>
            <person name="Mondo S."/>
            <person name="Nolan M."/>
            <person name="Ohm R."/>
            <person name="Pangilinan J."/>
            <person name="Park H.-J."/>
            <person name="Ramirez L."/>
            <person name="Alfaro M."/>
            <person name="Sun H."/>
            <person name="Tritt A."/>
            <person name="Yoshinaga Y."/>
            <person name="Zwiers L.-H."/>
            <person name="Turgeon B."/>
            <person name="Goodwin S."/>
            <person name="Spatafora J."/>
            <person name="Crous P."/>
            <person name="Grigoriev I."/>
        </authorList>
    </citation>
    <scope>NUCLEOTIDE SEQUENCE [LARGE SCALE GENOMIC DNA]</scope>
    <source>
        <strain evidence="2">CBS 304.66</strain>
    </source>
</reference>
<evidence type="ECO:0000313" key="1">
    <source>
        <dbReference type="EMBL" id="KAF2266125.1"/>
    </source>
</evidence>
<evidence type="ECO:0000313" key="2">
    <source>
        <dbReference type="Proteomes" id="UP000800093"/>
    </source>
</evidence>
<name>A0A9P4KGR3_9PLEO</name>